<dbReference type="EnsemblPlants" id="ORGLA05G0170200.1">
    <property type="protein sequence ID" value="ORGLA05G0170200.1"/>
    <property type="gene ID" value="ORGLA05G0170200"/>
</dbReference>
<name>I1PWF4_ORYGL</name>
<evidence type="ECO:0000313" key="2">
    <source>
        <dbReference type="EnsemblPlants" id="ORGLA05G0170200.1"/>
    </source>
</evidence>
<feature type="compositionally biased region" description="Basic and acidic residues" evidence="1">
    <location>
        <begin position="1"/>
        <end position="17"/>
    </location>
</feature>
<evidence type="ECO:0000256" key="1">
    <source>
        <dbReference type="SAM" id="MobiDB-lite"/>
    </source>
</evidence>
<sequence length="66" mass="7505">MVECHHQYSNSMKEKRPPPRRGQLKRQIARTLSNLMVPGGGKQIAAEPLFDILYKAVFVILGSQRI</sequence>
<dbReference type="HOGENOM" id="CLU_2835353_0_0_1"/>
<dbReference type="AlphaFoldDB" id="I1PWF4"/>
<organism evidence="2 3">
    <name type="scientific">Oryza glaberrima</name>
    <name type="common">African rice</name>
    <dbReference type="NCBI Taxonomy" id="4538"/>
    <lineage>
        <taxon>Eukaryota</taxon>
        <taxon>Viridiplantae</taxon>
        <taxon>Streptophyta</taxon>
        <taxon>Embryophyta</taxon>
        <taxon>Tracheophyta</taxon>
        <taxon>Spermatophyta</taxon>
        <taxon>Magnoliopsida</taxon>
        <taxon>Liliopsida</taxon>
        <taxon>Poales</taxon>
        <taxon>Poaceae</taxon>
        <taxon>BOP clade</taxon>
        <taxon>Oryzoideae</taxon>
        <taxon>Oryzeae</taxon>
        <taxon>Oryzinae</taxon>
        <taxon>Oryza</taxon>
    </lineage>
</organism>
<feature type="region of interest" description="Disordered" evidence="1">
    <location>
        <begin position="1"/>
        <end position="22"/>
    </location>
</feature>
<dbReference type="Proteomes" id="UP000007306">
    <property type="component" value="Chromosome 5"/>
</dbReference>
<keyword evidence="3" id="KW-1185">Reference proteome</keyword>
<protein>
    <submittedName>
        <fullName evidence="2">Uncharacterized protein</fullName>
    </submittedName>
</protein>
<reference evidence="2 3" key="2">
    <citation type="submission" date="2018-04" db="EMBL/GenBank/DDBJ databases">
        <title>OglaRS2 (Oryza glaberrima Reference Sequence Version 2).</title>
        <authorList>
            <person name="Zhang J."/>
            <person name="Kudrna D."/>
            <person name="Lee S."/>
            <person name="Talag J."/>
            <person name="Rajasekar S."/>
            <person name="Wing R.A."/>
        </authorList>
    </citation>
    <scope>NUCLEOTIDE SEQUENCE [LARGE SCALE GENOMIC DNA]</scope>
    <source>
        <strain evidence="2 3">cv. IRGC 96717</strain>
    </source>
</reference>
<accession>I1PWF4</accession>
<proteinExistence type="predicted"/>
<evidence type="ECO:0000313" key="3">
    <source>
        <dbReference type="Proteomes" id="UP000007306"/>
    </source>
</evidence>
<reference evidence="2" key="1">
    <citation type="submission" date="2015-06" db="UniProtKB">
        <authorList>
            <consortium name="EnsemblPlants"/>
        </authorList>
    </citation>
    <scope>IDENTIFICATION</scope>
</reference>
<dbReference type="Gramene" id="ORGLA05G0170200.1">
    <property type="protein sequence ID" value="ORGLA05G0170200.1"/>
    <property type="gene ID" value="ORGLA05G0170200"/>
</dbReference>